<dbReference type="OrthoDB" id="446683at2759"/>
<evidence type="ECO:0008006" key="6">
    <source>
        <dbReference type="Google" id="ProtNLM"/>
    </source>
</evidence>
<dbReference type="PANTHER" id="PTHR48098">
    <property type="entry name" value="ENTEROCHELIN ESTERASE-RELATED"/>
    <property type="match status" value="1"/>
</dbReference>
<protein>
    <recommendedName>
        <fullName evidence="6">Esterase</fullName>
    </recommendedName>
</protein>
<sequence>MVVNLTVENWSDGNGKHTASQQVFVLDSSFSMLPNFNRTRRIWIYLPLDYYKMSKNYPVIYAHDGQNLFDQVYSYSGEWGIDETLDQLFNRTSSSIGNGVIVVGIDNGGSERLNELTPFPSSTRGGGHADKYLKFIVHHLKPYIDMRFRTKPERQNTAILGSSLGGLVSFYAAARYPHIFGRVGVFSPSFSFSDEIYTYAEKMFNLFDINPKLYFVCGAKESMTMIPDMQRMVRLLVDTKQYTNKEVKSIDKDDGEHSEWFWRREFVDAVKWLFDD</sequence>
<dbReference type="InterPro" id="IPR029058">
    <property type="entry name" value="AB_hydrolase_fold"/>
</dbReference>
<evidence type="ECO:0000313" key="1">
    <source>
        <dbReference type="EMBL" id="CAF0785313.1"/>
    </source>
</evidence>
<evidence type="ECO:0000313" key="3">
    <source>
        <dbReference type="EMBL" id="CAF3567415.1"/>
    </source>
</evidence>
<reference evidence="2" key="1">
    <citation type="submission" date="2021-02" db="EMBL/GenBank/DDBJ databases">
        <authorList>
            <person name="Nowell W R."/>
        </authorList>
    </citation>
    <scope>NUCLEOTIDE SEQUENCE</scope>
</reference>
<comment type="caution">
    <text evidence="2">The sequence shown here is derived from an EMBL/GenBank/DDBJ whole genome shotgun (WGS) entry which is preliminary data.</text>
</comment>
<dbReference type="Proteomes" id="UP000663829">
    <property type="component" value="Unassembled WGS sequence"/>
</dbReference>
<dbReference type="Proteomes" id="UP000681722">
    <property type="component" value="Unassembled WGS sequence"/>
</dbReference>
<gene>
    <name evidence="2" type="ORF">GPM918_LOCUS8833</name>
    <name evidence="1" type="ORF">OVA965_LOCUS3836</name>
    <name evidence="4" type="ORF">SRO942_LOCUS8834</name>
    <name evidence="3" type="ORF">TMI583_LOCUS3834</name>
</gene>
<evidence type="ECO:0000313" key="4">
    <source>
        <dbReference type="EMBL" id="CAF3686739.1"/>
    </source>
</evidence>
<dbReference type="Gene3D" id="3.40.50.1820">
    <property type="entry name" value="alpha/beta hydrolase"/>
    <property type="match status" value="1"/>
</dbReference>
<name>A0A813ZUV8_9BILA</name>
<accession>A0A813ZUV8</accession>
<dbReference type="Pfam" id="PF00756">
    <property type="entry name" value="Esterase"/>
    <property type="match status" value="1"/>
</dbReference>
<dbReference type="EMBL" id="CAJNOQ010001586">
    <property type="protein sequence ID" value="CAF0904851.1"/>
    <property type="molecule type" value="Genomic_DNA"/>
</dbReference>
<organism evidence="2 5">
    <name type="scientific">Didymodactylos carnosus</name>
    <dbReference type="NCBI Taxonomy" id="1234261"/>
    <lineage>
        <taxon>Eukaryota</taxon>
        <taxon>Metazoa</taxon>
        <taxon>Spiralia</taxon>
        <taxon>Gnathifera</taxon>
        <taxon>Rotifera</taxon>
        <taxon>Eurotatoria</taxon>
        <taxon>Bdelloidea</taxon>
        <taxon>Philodinida</taxon>
        <taxon>Philodinidae</taxon>
        <taxon>Didymodactylos</taxon>
    </lineage>
</organism>
<dbReference type="SUPFAM" id="SSF53474">
    <property type="entry name" value="alpha/beta-Hydrolases"/>
    <property type="match status" value="1"/>
</dbReference>
<dbReference type="EMBL" id="CAJOBC010001586">
    <property type="protein sequence ID" value="CAF3686739.1"/>
    <property type="molecule type" value="Genomic_DNA"/>
</dbReference>
<dbReference type="PANTHER" id="PTHR48098:SF6">
    <property type="entry name" value="FERRI-BACILLIBACTIN ESTERASE BESA"/>
    <property type="match status" value="1"/>
</dbReference>
<evidence type="ECO:0000313" key="5">
    <source>
        <dbReference type="Proteomes" id="UP000663829"/>
    </source>
</evidence>
<dbReference type="AlphaFoldDB" id="A0A813ZUV8"/>
<dbReference type="Proteomes" id="UP000677228">
    <property type="component" value="Unassembled WGS sequence"/>
</dbReference>
<proteinExistence type="predicted"/>
<keyword evidence="5" id="KW-1185">Reference proteome</keyword>
<dbReference type="EMBL" id="CAJNOK010000959">
    <property type="protein sequence ID" value="CAF0785313.1"/>
    <property type="molecule type" value="Genomic_DNA"/>
</dbReference>
<dbReference type="InterPro" id="IPR000801">
    <property type="entry name" value="Esterase-like"/>
</dbReference>
<dbReference type="InterPro" id="IPR050583">
    <property type="entry name" value="Mycobacterial_A85_antigen"/>
</dbReference>
<dbReference type="Proteomes" id="UP000682733">
    <property type="component" value="Unassembled WGS sequence"/>
</dbReference>
<evidence type="ECO:0000313" key="2">
    <source>
        <dbReference type="EMBL" id="CAF0904851.1"/>
    </source>
</evidence>
<dbReference type="EMBL" id="CAJOBA010000959">
    <property type="protein sequence ID" value="CAF3567415.1"/>
    <property type="molecule type" value="Genomic_DNA"/>
</dbReference>